<keyword evidence="4 6" id="KW-1133">Transmembrane helix</keyword>
<evidence type="ECO:0000256" key="6">
    <source>
        <dbReference type="SAM" id="Phobius"/>
    </source>
</evidence>
<feature type="domain" description="Major facilitator superfamily (MFS) profile" evidence="7">
    <location>
        <begin position="1"/>
        <end position="79"/>
    </location>
</feature>
<name>A0ABS5EA86_9PROT</name>
<organism evidence="8 9">
    <name type="scientific">Neokomagataea anthophila</name>
    <dbReference type="NCBI Taxonomy" id="2826925"/>
    <lineage>
        <taxon>Bacteria</taxon>
        <taxon>Pseudomonadati</taxon>
        <taxon>Pseudomonadota</taxon>
        <taxon>Alphaproteobacteria</taxon>
        <taxon>Acetobacterales</taxon>
        <taxon>Acetobacteraceae</taxon>
        <taxon>Neokomagataea</taxon>
    </lineage>
</organism>
<keyword evidence="9" id="KW-1185">Reference proteome</keyword>
<dbReference type="SUPFAM" id="SSF103473">
    <property type="entry name" value="MFS general substrate transporter"/>
    <property type="match status" value="1"/>
</dbReference>
<evidence type="ECO:0000256" key="2">
    <source>
        <dbReference type="ARBA" id="ARBA00022475"/>
    </source>
</evidence>
<sequence>GNIATILAPDLLTTDIMRFITGLPQGAFFGVSAMVGASMVERARRGRAVSREMSGIMISTVLGSPLSTYAANQLGWRFA</sequence>
<evidence type="ECO:0000256" key="5">
    <source>
        <dbReference type="ARBA" id="ARBA00023136"/>
    </source>
</evidence>
<protein>
    <submittedName>
        <fullName evidence="8">MFS transporter</fullName>
    </submittedName>
</protein>
<dbReference type="InterPro" id="IPR036259">
    <property type="entry name" value="MFS_trans_sf"/>
</dbReference>
<dbReference type="PANTHER" id="PTHR43124">
    <property type="entry name" value="PURINE EFFLUX PUMP PBUE"/>
    <property type="match status" value="1"/>
</dbReference>
<evidence type="ECO:0000256" key="1">
    <source>
        <dbReference type="ARBA" id="ARBA00004651"/>
    </source>
</evidence>
<comment type="subcellular location">
    <subcellularLocation>
        <location evidence="1">Cell membrane</location>
        <topology evidence="1">Multi-pass membrane protein</topology>
    </subcellularLocation>
</comment>
<dbReference type="PANTHER" id="PTHR43124:SF3">
    <property type="entry name" value="CHLORAMPHENICOL EFFLUX PUMP RV0191"/>
    <property type="match status" value="1"/>
</dbReference>
<gene>
    <name evidence="8" type="ORF">KB213_12285</name>
</gene>
<reference evidence="8 9" key="1">
    <citation type="submission" date="2021-04" db="EMBL/GenBank/DDBJ databases">
        <title>The complete genome sequence of Neokomagataea sp. TBRC 2177.</title>
        <authorList>
            <person name="Charoenyingcharoen P."/>
            <person name="Yukphan P."/>
        </authorList>
    </citation>
    <scope>NUCLEOTIDE SEQUENCE [LARGE SCALE GENOMIC DNA]</scope>
    <source>
        <strain evidence="8 9">TBRC 2177</strain>
    </source>
</reference>
<evidence type="ECO:0000259" key="7">
    <source>
        <dbReference type="PROSITE" id="PS50850"/>
    </source>
</evidence>
<dbReference type="InterPro" id="IPR020846">
    <property type="entry name" value="MFS_dom"/>
</dbReference>
<feature type="non-terminal residue" evidence="8">
    <location>
        <position position="79"/>
    </location>
</feature>
<dbReference type="RefSeq" id="WP_211683542.1">
    <property type="nucleotide sequence ID" value="NZ_JAGRQH010000127.1"/>
</dbReference>
<evidence type="ECO:0000256" key="3">
    <source>
        <dbReference type="ARBA" id="ARBA00022692"/>
    </source>
</evidence>
<dbReference type="Pfam" id="PF07690">
    <property type="entry name" value="MFS_1"/>
    <property type="match status" value="1"/>
</dbReference>
<dbReference type="Proteomes" id="UP000677812">
    <property type="component" value="Unassembled WGS sequence"/>
</dbReference>
<dbReference type="Gene3D" id="1.20.1250.20">
    <property type="entry name" value="MFS general substrate transporter like domains"/>
    <property type="match status" value="1"/>
</dbReference>
<dbReference type="PROSITE" id="PS50850">
    <property type="entry name" value="MFS"/>
    <property type="match status" value="1"/>
</dbReference>
<keyword evidence="5 6" id="KW-0472">Membrane</keyword>
<keyword evidence="2" id="KW-1003">Cell membrane</keyword>
<evidence type="ECO:0000313" key="8">
    <source>
        <dbReference type="EMBL" id="MBR0560817.1"/>
    </source>
</evidence>
<keyword evidence="3 6" id="KW-0812">Transmembrane</keyword>
<comment type="caution">
    <text evidence="8">The sequence shown here is derived from an EMBL/GenBank/DDBJ whole genome shotgun (WGS) entry which is preliminary data.</text>
</comment>
<proteinExistence type="predicted"/>
<feature type="transmembrane region" description="Helical" evidence="6">
    <location>
        <begin position="16"/>
        <end position="37"/>
    </location>
</feature>
<feature type="non-terminal residue" evidence="8">
    <location>
        <position position="1"/>
    </location>
</feature>
<evidence type="ECO:0000256" key="4">
    <source>
        <dbReference type="ARBA" id="ARBA00022989"/>
    </source>
</evidence>
<dbReference type="EMBL" id="JAGRQH010000127">
    <property type="protein sequence ID" value="MBR0560817.1"/>
    <property type="molecule type" value="Genomic_DNA"/>
</dbReference>
<dbReference type="InterPro" id="IPR011701">
    <property type="entry name" value="MFS"/>
</dbReference>
<accession>A0ABS5EA86</accession>
<evidence type="ECO:0000313" key="9">
    <source>
        <dbReference type="Proteomes" id="UP000677812"/>
    </source>
</evidence>
<dbReference type="InterPro" id="IPR050189">
    <property type="entry name" value="MFS_Efflux_Transporters"/>
</dbReference>